<feature type="domain" description="EGF-like" evidence="10">
    <location>
        <begin position="77"/>
        <end position="115"/>
    </location>
</feature>
<dbReference type="InterPro" id="IPR001881">
    <property type="entry name" value="EGF-like_Ca-bd_dom"/>
</dbReference>
<dbReference type="OMA" id="CHDRIAG"/>
<feature type="domain" description="EGF-like" evidence="10">
    <location>
        <begin position="117"/>
        <end position="164"/>
    </location>
</feature>
<dbReference type="CDD" id="cd00054">
    <property type="entry name" value="EGF_CA"/>
    <property type="match status" value="2"/>
</dbReference>
<feature type="disulfide bond" evidence="9">
    <location>
        <begin position="105"/>
        <end position="114"/>
    </location>
</feature>
<name>A0A670YWQ3_PSETE</name>
<dbReference type="Gene3D" id="2.10.25.10">
    <property type="entry name" value="Laminin"/>
    <property type="match status" value="4"/>
</dbReference>
<evidence type="ECO:0000256" key="9">
    <source>
        <dbReference type="PROSITE-ProRule" id="PRU00076"/>
    </source>
</evidence>
<dbReference type="Pfam" id="PF00008">
    <property type="entry name" value="EGF"/>
    <property type="match status" value="2"/>
</dbReference>
<dbReference type="PANTHER" id="PTHR24044:SF448">
    <property type="entry name" value="PROTEIN JAGGED-1"/>
    <property type="match status" value="1"/>
</dbReference>
<dbReference type="InterPro" id="IPR050906">
    <property type="entry name" value="Notch_signaling"/>
</dbReference>
<dbReference type="FunFam" id="2.10.25.10:FF:000148">
    <property type="entry name" value="Delta-like protein"/>
    <property type="match status" value="1"/>
</dbReference>
<dbReference type="SMART" id="SM00179">
    <property type="entry name" value="EGF_CA"/>
    <property type="match status" value="2"/>
</dbReference>
<keyword evidence="12" id="KW-1185">Reference proteome</keyword>
<dbReference type="Pfam" id="PF21700">
    <property type="entry name" value="EGF_DL_JAG"/>
    <property type="match status" value="1"/>
</dbReference>
<dbReference type="FunFam" id="2.10.25.10:FF:000018">
    <property type="entry name" value="Delta-like 1"/>
    <property type="match status" value="1"/>
</dbReference>
<keyword evidence="4" id="KW-0677">Repeat</keyword>
<accession>A0A670YWQ3</accession>
<comment type="caution">
    <text evidence="9">Lacks conserved residue(s) required for the propagation of feature annotation.</text>
</comment>
<dbReference type="Pfam" id="PF12661">
    <property type="entry name" value="hEGF"/>
    <property type="match status" value="1"/>
</dbReference>
<dbReference type="PROSITE" id="PS01186">
    <property type="entry name" value="EGF_2"/>
    <property type="match status" value="2"/>
</dbReference>
<evidence type="ECO:0000259" key="10">
    <source>
        <dbReference type="PROSITE" id="PS50026"/>
    </source>
</evidence>
<evidence type="ECO:0000256" key="2">
    <source>
        <dbReference type="ARBA" id="ARBA00022536"/>
    </source>
</evidence>
<reference evidence="11" key="1">
    <citation type="submission" date="2025-08" db="UniProtKB">
        <authorList>
            <consortium name="Ensembl"/>
        </authorList>
    </citation>
    <scope>IDENTIFICATION</scope>
</reference>
<dbReference type="AlphaFoldDB" id="A0A670YWQ3"/>
<evidence type="ECO:0000256" key="1">
    <source>
        <dbReference type="ARBA" id="ARBA00004479"/>
    </source>
</evidence>
<dbReference type="SMART" id="SM00181">
    <property type="entry name" value="EGF"/>
    <property type="match status" value="3"/>
</dbReference>
<dbReference type="InterPro" id="IPR000742">
    <property type="entry name" value="EGF"/>
</dbReference>
<proteinExistence type="predicted"/>
<keyword evidence="7 9" id="KW-1015">Disulfide bond</keyword>
<evidence type="ECO:0000313" key="12">
    <source>
        <dbReference type="Proteomes" id="UP000472273"/>
    </source>
</evidence>
<dbReference type="GO" id="GO:0016020">
    <property type="term" value="C:membrane"/>
    <property type="evidence" value="ECO:0007669"/>
    <property type="project" value="UniProtKB-SubCell"/>
</dbReference>
<comment type="subcellular location">
    <subcellularLocation>
        <location evidence="1">Membrane</location>
        <topology evidence="1">Single-pass type I membrane protein</topology>
    </subcellularLocation>
</comment>
<dbReference type="InterPro" id="IPR013032">
    <property type="entry name" value="EGF-like_CS"/>
</dbReference>
<dbReference type="Ensembl" id="ENSPTXT00000013550.1">
    <property type="protein sequence ID" value="ENSPTXP00000013136.1"/>
    <property type="gene ID" value="ENSPTXG00000009182.1"/>
</dbReference>
<dbReference type="GO" id="GO:0005509">
    <property type="term" value="F:calcium ion binding"/>
    <property type="evidence" value="ECO:0007669"/>
    <property type="project" value="InterPro"/>
</dbReference>
<keyword evidence="6" id="KW-0472">Membrane</keyword>
<keyword evidence="2 9" id="KW-0245">EGF-like domain</keyword>
<dbReference type="PROSITE" id="PS00022">
    <property type="entry name" value="EGF_1"/>
    <property type="match status" value="2"/>
</dbReference>
<dbReference type="GO" id="GO:0005112">
    <property type="term" value="F:Notch binding"/>
    <property type="evidence" value="ECO:0007669"/>
    <property type="project" value="TreeGrafter"/>
</dbReference>
<keyword evidence="5" id="KW-1133">Transmembrane helix</keyword>
<evidence type="ECO:0000313" key="11">
    <source>
        <dbReference type="Ensembl" id="ENSPTXP00000013136.1"/>
    </source>
</evidence>
<protein>
    <recommendedName>
        <fullName evidence="10">EGF-like domain-containing protein</fullName>
    </recommendedName>
</protein>
<organism evidence="11 12">
    <name type="scientific">Pseudonaja textilis</name>
    <name type="common">Eastern brown snake</name>
    <dbReference type="NCBI Taxonomy" id="8673"/>
    <lineage>
        <taxon>Eukaryota</taxon>
        <taxon>Metazoa</taxon>
        <taxon>Chordata</taxon>
        <taxon>Craniata</taxon>
        <taxon>Vertebrata</taxon>
        <taxon>Euteleostomi</taxon>
        <taxon>Lepidosauria</taxon>
        <taxon>Squamata</taxon>
        <taxon>Bifurcata</taxon>
        <taxon>Unidentata</taxon>
        <taxon>Episquamata</taxon>
        <taxon>Toxicofera</taxon>
        <taxon>Serpentes</taxon>
        <taxon>Colubroidea</taxon>
        <taxon>Elapidae</taxon>
        <taxon>Hydrophiinae</taxon>
        <taxon>Pseudonaja</taxon>
    </lineage>
</organism>
<evidence type="ECO:0000256" key="8">
    <source>
        <dbReference type="ARBA" id="ARBA00023180"/>
    </source>
</evidence>
<dbReference type="PANTHER" id="PTHR24044">
    <property type="entry name" value="NOTCH LIGAND FAMILY MEMBER"/>
    <property type="match status" value="1"/>
</dbReference>
<dbReference type="Proteomes" id="UP000472273">
    <property type="component" value="Unplaced"/>
</dbReference>
<evidence type="ECO:0000256" key="3">
    <source>
        <dbReference type="ARBA" id="ARBA00022692"/>
    </source>
</evidence>
<feature type="disulfide bond" evidence="9">
    <location>
        <begin position="193"/>
        <end position="202"/>
    </location>
</feature>
<feature type="domain" description="EGF-like" evidence="10">
    <location>
        <begin position="167"/>
        <end position="203"/>
    </location>
</feature>
<dbReference type="FunFam" id="2.10.25.10:FF:000007">
    <property type="entry name" value="Delta-like protein"/>
    <property type="match status" value="1"/>
</dbReference>
<sequence>KQLTEKVIRMVIKPAWKGCNPRHGSCKIPGECRCQYGWQGQYCDKCISHPGCVHGTYNEPWQWLCETNWGGQFCNKDLNYCGTHPPCLNGGTCSNTGPDKYQCSCPEGYLGQNCEIAENASFSDPCPNGGSCLETPTGFECLLFDGFKCVCPPQWTGWDGATCNIARNSSCLSNPCHNGGTCVVSGESFTCVCKGGWEGPTCTTTATIKEKFIIYFLL</sequence>
<evidence type="ECO:0000256" key="7">
    <source>
        <dbReference type="ARBA" id="ARBA00023157"/>
    </source>
</evidence>
<reference evidence="11" key="2">
    <citation type="submission" date="2025-09" db="UniProtKB">
        <authorList>
            <consortium name="Ensembl"/>
        </authorList>
    </citation>
    <scope>IDENTIFICATION</scope>
</reference>
<evidence type="ECO:0000256" key="4">
    <source>
        <dbReference type="ARBA" id="ARBA00022737"/>
    </source>
</evidence>
<keyword evidence="3" id="KW-0812">Transmembrane</keyword>
<dbReference type="SUPFAM" id="SSF57196">
    <property type="entry name" value="EGF/Laminin"/>
    <property type="match status" value="2"/>
</dbReference>
<evidence type="ECO:0000256" key="5">
    <source>
        <dbReference type="ARBA" id="ARBA00022989"/>
    </source>
</evidence>
<dbReference type="PROSITE" id="PS50026">
    <property type="entry name" value="EGF_3"/>
    <property type="match status" value="3"/>
</dbReference>
<dbReference type="GeneTree" id="ENSGT00940000160148"/>
<keyword evidence="8" id="KW-0325">Glycoprotein</keyword>
<evidence type="ECO:0000256" key="6">
    <source>
        <dbReference type="ARBA" id="ARBA00023136"/>
    </source>
</evidence>